<dbReference type="Pfam" id="PF13692">
    <property type="entry name" value="Glyco_trans_1_4"/>
    <property type="match status" value="1"/>
</dbReference>
<keyword evidence="2" id="KW-0808">Transferase</keyword>
<dbReference type="Gene3D" id="3.40.50.2000">
    <property type="entry name" value="Glycogen Phosphorylase B"/>
    <property type="match status" value="2"/>
</dbReference>
<sequence length="342" mass="37539">MKIMQAIGGAGHGGAETFFVNLALAFSRAGMDQLLATRANPVRDTALQEGGLQPVNLKFGGALDWRTPRTLKQLAADYQPDIFLSWMSRAASMTPDGDFTKVARIGGYYKLKYFNKCDHLVGITRHLCDYIIDNGWPADRVHYIPNFVHWTPSPPVSRADLDTPEDAPLLLALGRLHPCKGLDVAIRALADIKDAYLWIGGEGAILPDLQALAADLGVESRVRFLGWRTDKEALLATADICVFPSRQEGFGNVILEAWASKTPIVAARATGPEAYIDHGRTGMLAPIDDHQTLAAHIRDLIHDKALYQSIVAAAEAEYLGSFNESAAVKRWQDFFETVKPSR</sequence>
<dbReference type="GO" id="GO:0016740">
    <property type="term" value="F:transferase activity"/>
    <property type="evidence" value="ECO:0007669"/>
    <property type="project" value="UniProtKB-KW"/>
</dbReference>
<evidence type="ECO:0000259" key="1">
    <source>
        <dbReference type="Pfam" id="PF13439"/>
    </source>
</evidence>
<dbReference type="PANTHER" id="PTHR45947">
    <property type="entry name" value="SULFOQUINOVOSYL TRANSFERASE SQD2"/>
    <property type="match status" value="1"/>
</dbReference>
<dbReference type="EMBL" id="BSNF01000006">
    <property type="protein sequence ID" value="GLQ06138.1"/>
    <property type="molecule type" value="Genomic_DNA"/>
</dbReference>
<dbReference type="Proteomes" id="UP001161409">
    <property type="component" value="Unassembled WGS sequence"/>
</dbReference>
<dbReference type="SUPFAM" id="SSF53756">
    <property type="entry name" value="UDP-Glycosyltransferase/glycogen phosphorylase"/>
    <property type="match status" value="1"/>
</dbReference>
<dbReference type="CDD" id="cd03811">
    <property type="entry name" value="GT4_GT28_WabH-like"/>
    <property type="match status" value="1"/>
</dbReference>
<dbReference type="Pfam" id="PF13439">
    <property type="entry name" value="Glyco_transf_4"/>
    <property type="match status" value="1"/>
</dbReference>
<gene>
    <name evidence="2" type="ORF">GCM10007924_13590</name>
</gene>
<dbReference type="InterPro" id="IPR028098">
    <property type="entry name" value="Glyco_trans_4-like_N"/>
</dbReference>
<dbReference type="InterPro" id="IPR050194">
    <property type="entry name" value="Glycosyltransferase_grp1"/>
</dbReference>
<name>A0ABQ5U4G7_9PROT</name>
<comment type="caution">
    <text evidence="2">The sequence shown here is derived from an EMBL/GenBank/DDBJ whole genome shotgun (WGS) entry which is preliminary data.</text>
</comment>
<dbReference type="RefSeq" id="WP_169560200.1">
    <property type="nucleotide sequence ID" value="NZ_BSNF01000006.1"/>
</dbReference>
<dbReference type="PANTHER" id="PTHR45947:SF3">
    <property type="entry name" value="SULFOQUINOVOSYL TRANSFERASE SQD2"/>
    <property type="match status" value="1"/>
</dbReference>
<proteinExistence type="predicted"/>
<organism evidence="2 3">
    <name type="scientific">Sneathiella chinensis</name>
    <dbReference type="NCBI Taxonomy" id="349750"/>
    <lineage>
        <taxon>Bacteria</taxon>
        <taxon>Pseudomonadati</taxon>
        <taxon>Pseudomonadota</taxon>
        <taxon>Alphaproteobacteria</taxon>
        <taxon>Sneathiellales</taxon>
        <taxon>Sneathiellaceae</taxon>
        <taxon>Sneathiella</taxon>
    </lineage>
</organism>
<protein>
    <submittedName>
        <fullName evidence="2">Glycosyl transferase</fullName>
    </submittedName>
</protein>
<accession>A0ABQ5U4G7</accession>
<reference evidence="2" key="1">
    <citation type="journal article" date="2014" name="Int. J. Syst. Evol. Microbiol.">
        <title>Complete genome of a new Firmicutes species belonging to the dominant human colonic microbiota ('Ruminococcus bicirculans') reveals two chromosomes and a selective capacity to utilize plant glucans.</title>
        <authorList>
            <consortium name="NISC Comparative Sequencing Program"/>
            <person name="Wegmann U."/>
            <person name="Louis P."/>
            <person name="Goesmann A."/>
            <person name="Henrissat B."/>
            <person name="Duncan S.H."/>
            <person name="Flint H.J."/>
        </authorList>
    </citation>
    <scope>NUCLEOTIDE SEQUENCE</scope>
    <source>
        <strain evidence="2">NBRC 103408</strain>
    </source>
</reference>
<evidence type="ECO:0000313" key="2">
    <source>
        <dbReference type="EMBL" id="GLQ06138.1"/>
    </source>
</evidence>
<feature type="domain" description="Glycosyltransferase subfamily 4-like N-terminal" evidence="1">
    <location>
        <begin position="13"/>
        <end position="148"/>
    </location>
</feature>
<evidence type="ECO:0000313" key="3">
    <source>
        <dbReference type="Proteomes" id="UP001161409"/>
    </source>
</evidence>
<keyword evidence="3" id="KW-1185">Reference proteome</keyword>
<reference evidence="2" key="2">
    <citation type="submission" date="2023-01" db="EMBL/GenBank/DDBJ databases">
        <title>Draft genome sequence of Sneathiella chinensis strain NBRC 103408.</title>
        <authorList>
            <person name="Sun Q."/>
            <person name="Mori K."/>
        </authorList>
    </citation>
    <scope>NUCLEOTIDE SEQUENCE</scope>
    <source>
        <strain evidence="2">NBRC 103408</strain>
    </source>
</reference>